<evidence type="ECO:0000259" key="10">
    <source>
        <dbReference type="Pfam" id="PF21088"/>
    </source>
</evidence>
<dbReference type="Pfam" id="PF21088">
    <property type="entry name" value="MS_channel_1st"/>
    <property type="match status" value="1"/>
</dbReference>
<dbReference type="Pfam" id="PF21082">
    <property type="entry name" value="MS_channel_3rd"/>
    <property type="match status" value="1"/>
</dbReference>
<evidence type="ECO:0000256" key="4">
    <source>
        <dbReference type="ARBA" id="ARBA00022692"/>
    </source>
</evidence>
<evidence type="ECO:0000256" key="5">
    <source>
        <dbReference type="ARBA" id="ARBA00022989"/>
    </source>
</evidence>
<feature type="domain" description="Mechanosensitive ion channel transmembrane helices 2/3" evidence="10">
    <location>
        <begin position="146"/>
        <end position="187"/>
    </location>
</feature>
<feature type="domain" description="Mechanosensitive ion channel MscS" evidence="8">
    <location>
        <begin position="188"/>
        <end position="255"/>
    </location>
</feature>
<dbReference type="InterPro" id="IPR049142">
    <property type="entry name" value="MS_channel_1st"/>
</dbReference>
<dbReference type="SUPFAM" id="SSF50182">
    <property type="entry name" value="Sm-like ribonucleoproteins"/>
    <property type="match status" value="1"/>
</dbReference>
<dbReference type="EMBL" id="DRNB01000348">
    <property type="protein sequence ID" value="HHJ65081.1"/>
    <property type="molecule type" value="Genomic_DNA"/>
</dbReference>
<keyword evidence="4 7" id="KW-0812">Transmembrane</keyword>
<dbReference type="SUPFAM" id="SSF82689">
    <property type="entry name" value="Mechanosensitive channel protein MscS (YggB), C-terminal domain"/>
    <property type="match status" value="1"/>
</dbReference>
<sequence>MEELTRSLGELQDYLNYVIFGVPLYRLALSLLVFFLFLFFRKLFVLILLRSVRRLTRRTATEIDDIVLRVLSKPVSFLIVVGGVFLSLRILGLENEIVARILRTLVIFVISWTAYNLVVALESQFFRFAEKFGRDFAKEVGGFLIKISKAFVITVGSVAVLQEWGINVSALLASLGLGGLAFALAAKDTAANLFGGLTVLADKSMKVGDWVKIGDVEGIVEDIGLRTTKIRSFEKSLFTVPNQVLASQPLENFSRRNVRRIKMTVGVTYSTSRDQMVRILEEIREMLRNHPRIAKDQLLMVYFTDFGDSSLDIFIYCFTDTANWAEYLSIREDVNLRIMEIVERNGSSFAFPSRSIYVEKLPTGEPADSISRTQDRKSS</sequence>
<feature type="domain" description="Mechanosensitive ion channel MscS C-terminal" evidence="9">
    <location>
        <begin position="261"/>
        <end position="349"/>
    </location>
</feature>
<dbReference type="GO" id="GO:0005886">
    <property type="term" value="C:plasma membrane"/>
    <property type="evidence" value="ECO:0007669"/>
    <property type="project" value="UniProtKB-SubCell"/>
</dbReference>
<dbReference type="PANTHER" id="PTHR43634">
    <property type="entry name" value="OW CONDUCTANCE MECHANOSENSITIVE CHANNEL"/>
    <property type="match status" value="1"/>
</dbReference>
<evidence type="ECO:0000256" key="2">
    <source>
        <dbReference type="ARBA" id="ARBA00008017"/>
    </source>
</evidence>
<feature type="transmembrane region" description="Helical" evidence="7">
    <location>
        <begin position="97"/>
        <end position="119"/>
    </location>
</feature>
<dbReference type="InterPro" id="IPR045042">
    <property type="entry name" value="YnaI-like"/>
</dbReference>
<dbReference type="Gene3D" id="1.10.287.1260">
    <property type="match status" value="1"/>
</dbReference>
<dbReference type="InterPro" id="IPR049278">
    <property type="entry name" value="MS_channel_C"/>
</dbReference>
<comment type="subcellular location">
    <subcellularLocation>
        <location evidence="1">Cell membrane</location>
        <topology evidence="1">Multi-pass membrane protein</topology>
    </subcellularLocation>
</comment>
<comment type="similarity">
    <text evidence="2">Belongs to the MscS (TC 1.A.23) family.</text>
</comment>
<dbReference type="InterPro" id="IPR023408">
    <property type="entry name" value="MscS_beta-dom_sf"/>
</dbReference>
<proteinExistence type="inferred from homology"/>
<keyword evidence="6 7" id="KW-0472">Membrane</keyword>
<dbReference type="PANTHER" id="PTHR43634:SF2">
    <property type="entry name" value="LOW CONDUCTANCE MECHANOSENSITIVE CHANNEL YNAI"/>
    <property type="match status" value="1"/>
</dbReference>
<feature type="transmembrane region" description="Helical" evidence="7">
    <location>
        <begin position="166"/>
        <end position="186"/>
    </location>
</feature>
<dbReference type="Pfam" id="PF00924">
    <property type="entry name" value="MS_channel_2nd"/>
    <property type="match status" value="1"/>
</dbReference>
<dbReference type="InterPro" id="IPR011066">
    <property type="entry name" value="MscS_channel_C_sf"/>
</dbReference>
<evidence type="ECO:0000256" key="3">
    <source>
        <dbReference type="ARBA" id="ARBA00022475"/>
    </source>
</evidence>
<reference evidence="11" key="1">
    <citation type="journal article" date="2020" name="mSystems">
        <title>Genome- and Community-Level Interaction Insights into Carbon Utilization and Element Cycling Functions of Hydrothermarchaeota in Hydrothermal Sediment.</title>
        <authorList>
            <person name="Zhou Z."/>
            <person name="Liu Y."/>
            <person name="Xu W."/>
            <person name="Pan J."/>
            <person name="Luo Z.H."/>
            <person name="Li M."/>
        </authorList>
    </citation>
    <scope>NUCLEOTIDE SEQUENCE [LARGE SCALE GENOMIC DNA]</scope>
    <source>
        <strain evidence="11">HyVt-501</strain>
    </source>
</reference>
<protein>
    <submittedName>
        <fullName evidence="11">Mechanosensitive ion channel family protein</fullName>
    </submittedName>
</protein>
<comment type="caution">
    <text evidence="11">The sequence shown here is derived from an EMBL/GenBank/DDBJ whole genome shotgun (WGS) entry which is preliminary data.</text>
</comment>
<dbReference type="InterPro" id="IPR006685">
    <property type="entry name" value="MscS_channel_2nd"/>
</dbReference>
<keyword evidence="3" id="KW-1003">Cell membrane</keyword>
<dbReference type="InterPro" id="IPR011014">
    <property type="entry name" value="MscS_channel_TM-2"/>
</dbReference>
<evidence type="ECO:0000256" key="6">
    <source>
        <dbReference type="ARBA" id="ARBA00023136"/>
    </source>
</evidence>
<evidence type="ECO:0000313" key="11">
    <source>
        <dbReference type="EMBL" id="HHJ65081.1"/>
    </source>
</evidence>
<dbReference type="GO" id="GO:0008381">
    <property type="term" value="F:mechanosensitive monoatomic ion channel activity"/>
    <property type="evidence" value="ECO:0007669"/>
    <property type="project" value="UniProtKB-ARBA"/>
</dbReference>
<dbReference type="SUPFAM" id="SSF82861">
    <property type="entry name" value="Mechanosensitive channel protein MscS (YggB), transmembrane region"/>
    <property type="match status" value="1"/>
</dbReference>
<feature type="transmembrane region" description="Helical" evidence="7">
    <location>
        <begin position="140"/>
        <end position="160"/>
    </location>
</feature>
<keyword evidence="5 7" id="KW-1133">Transmembrane helix</keyword>
<dbReference type="Gene3D" id="2.30.30.60">
    <property type="match status" value="1"/>
</dbReference>
<evidence type="ECO:0000256" key="7">
    <source>
        <dbReference type="SAM" id="Phobius"/>
    </source>
</evidence>
<name>A0A7C5QFW1_AQUAO</name>
<dbReference type="Proteomes" id="UP000885792">
    <property type="component" value="Unassembled WGS sequence"/>
</dbReference>
<organism evidence="11">
    <name type="scientific">Aquifex aeolicus</name>
    <dbReference type="NCBI Taxonomy" id="63363"/>
    <lineage>
        <taxon>Bacteria</taxon>
        <taxon>Pseudomonadati</taxon>
        <taxon>Aquificota</taxon>
        <taxon>Aquificia</taxon>
        <taxon>Aquificales</taxon>
        <taxon>Aquificaceae</taxon>
        <taxon>Aquifex</taxon>
    </lineage>
</organism>
<evidence type="ECO:0000256" key="1">
    <source>
        <dbReference type="ARBA" id="ARBA00004651"/>
    </source>
</evidence>
<evidence type="ECO:0000259" key="8">
    <source>
        <dbReference type="Pfam" id="PF00924"/>
    </source>
</evidence>
<feature type="transmembrane region" description="Helical" evidence="7">
    <location>
        <begin position="70"/>
        <end position="91"/>
    </location>
</feature>
<gene>
    <name evidence="11" type="ORF">ENJ61_09295</name>
</gene>
<accession>A0A7C5QFW1</accession>
<dbReference type="AlphaFoldDB" id="A0A7C5QFW1"/>
<dbReference type="InterPro" id="IPR010920">
    <property type="entry name" value="LSM_dom_sf"/>
</dbReference>
<feature type="transmembrane region" description="Helical" evidence="7">
    <location>
        <begin position="24"/>
        <end position="49"/>
    </location>
</feature>
<evidence type="ECO:0000259" key="9">
    <source>
        <dbReference type="Pfam" id="PF21082"/>
    </source>
</evidence>
<dbReference type="Gene3D" id="3.30.70.100">
    <property type="match status" value="1"/>
</dbReference>